<feature type="region of interest" description="Disordered" evidence="1">
    <location>
        <begin position="11"/>
        <end position="36"/>
    </location>
</feature>
<gene>
    <name evidence="2" type="ORF">FB567DRAFT_555864</name>
</gene>
<evidence type="ECO:0000313" key="2">
    <source>
        <dbReference type="EMBL" id="KAH7066557.1"/>
    </source>
</evidence>
<name>A0A8K0VR68_9PLEO</name>
<protein>
    <submittedName>
        <fullName evidence="2">Uncharacterized protein</fullName>
    </submittedName>
</protein>
<organism evidence="2 3">
    <name type="scientific">Paraphoma chrysanthemicola</name>
    <dbReference type="NCBI Taxonomy" id="798071"/>
    <lineage>
        <taxon>Eukaryota</taxon>
        <taxon>Fungi</taxon>
        <taxon>Dikarya</taxon>
        <taxon>Ascomycota</taxon>
        <taxon>Pezizomycotina</taxon>
        <taxon>Dothideomycetes</taxon>
        <taxon>Pleosporomycetidae</taxon>
        <taxon>Pleosporales</taxon>
        <taxon>Pleosporineae</taxon>
        <taxon>Phaeosphaeriaceae</taxon>
        <taxon>Paraphoma</taxon>
    </lineage>
</organism>
<dbReference type="AlphaFoldDB" id="A0A8K0VR68"/>
<feature type="compositionally biased region" description="Polar residues" evidence="1">
    <location>
        <begin position="22"/>
        <end position="34"/>
    </location>
</feature>
<evidence type="ECO:0000256" key="1">
    <source>
        <dbReference type="SAM" id="MobiDB-lite"/>
    </source>
</evidence>
<feature type="region of interest" description="Disordered" evidence="1">
    <location>
        <begin position="146"/>
        <end position="175"/>
    </location>
</feature>
<keyword evidence="3" id="KW-1185">Reference proteome</keyword>
<dbReference type="Proteomes" id="UP000813461">
    <property type="component" value="Unassembled WGS sequence"/>
</dbReference>
<proteinExistence type="predicted"/>
<sequence length="233" mass="24697">MQVCAQGCGVCPSTTSEHDDGPSSQSGRGTQSRHSALHVDAKRYRLRAAAPRLHMGLSIPRRVPAERVAERVVSGTSALSVVVNLRRNKNKPTAQGKAAQRILQAQAQVESAHSHCACRCVQTLHACGAVERGTCASIRVAQEWYPDPKSNRVPPSTPSSPTHVRPPLRAASPTPNCHLPAASLAPAANLCALLSSTRSSSDESALTPQSRVIRRAAIRLRAIRASHSSPAPA</sequence>
<evidence type="ECO:0000313" key="3">
    <source>
        <dbReference type="Proteomes" id="UP000813461"/>
    </source>
</evidence>
<dbReference type="EMBL" id="JAGMVJ010000038">
    <property type="protein sequence ID" value="KAH7066557.1"/>
    <property type="molecule type" value="Genomic_DNA"/>
</dbReference>
<accession>A0A8K0VR68</accession>
<comment type="caution">
    <text evidence="2">The sequence shown here is derived from an EMBL/GenBank/DDBJ whole genome shotgun (WGS) entry which is preliminary data.</text>
</comment>
<reference evidence="2" key="1">
    <citation type="journal article" date="2021" name="Nat. Commun.">
        <title>Genetic determinants of endophytism in the Arabidopsis root mycobiome.</title>
        <authorList>
            <person name="Mesny F."/>
            <person name="Miyauchi S."/>
            <person name="Thiergart T."/>
            <person name="Pickel B."/>
            <person name="Atanasova L."/>
            <person name="Karlsson M."/>
            <person name="Huettel B."/>
            <person name="Barry K.W."/>
            <person name="Haridas S."/>
            <person name="Chen C."/>
            <person name="Bauer D."/>
            <person name="Andreopoulos W."/>
            <person name="Pangilinan J."/>
            <person name="LaButti K."/>
            <person name="Riley R."/>
            <person name="Lipzen A."/>
            <person name="Clum A."/>
            <person name="Drula E."/>
            <person name="Henrissat B."/>
            <person name="Kohler A."/>
            <person name="Grigoriev I.V."/>
            <person name="Martin F.M."/>
            <person name="Hacquard S."/>
        </authorList>
    </citation>
    <scope>NUCLEOTIDE SEQUENCE</scope>
    <source>
        <strain evidence="2">MPI-SDFR-AT-0120</strain>
    </source>
</reference>